<dbReference type="PROSITE" id="PS00760">
    <property type="entry name" value="SPASE_I_2"/>
    <property type="match status" value="1"/>
</dbReference>
<dbReference type="InterPro" id="IPR000223">
    <property type="entry name" value="Pept_S26A_signal_pept_1"/>
</dbReference>
<dbReference type="GO" id="GO:0004252">
    <property type="term" value="F:serine-type endopeptidase activity"/>
    <property type="evidence" value="ECO:0007669"/>
    <property type="project" value="InterPro"/>
</dbReference>
<dbReference type="OrthoDB" id="9802919at2"/>
<feature type="active site" evidence="6">
    <location>
        <position position="88"/>
    </location>
</feature>
<dbReference type="EMBL" id="SPQQ01000009">
    <property type="protein sequence ID" value="TGE36139.1"/>
    <property type="molecule type" value="Genomic_DNA"/>
</dbReference>
<comment type="subcellular location">
    <subcellularLocation>
        <location evidence="2">Cell membrane</location>
        <topology evidence="2">Single-pass type II membrane protein</topology>
    </subcellularLocation>
    <subcellularLocation>
        <location evidence="7">Membrane</location>
        <topology evidence="7">Single-pass type II membrane protein</topology>
    </subcellularLocation>
</comment>
<evidence type="ECO:0000313" key="10">
    <source>
        <dbReference type="Proteomes" id="UP000298460"/>
    </source>
</evidence>
<keyword evidence="10" id="KW-1185">Reference proteome</keyword>
<dbReference type="GO" id="GO:0005886">
    <property type="term" value="C:plasma membrane"/>
    <property type="evidence" value="ECO:0007669"/>
    <property type="project" value="UniProtKB-SubCell"/>
</dbReference>
<dbReference type="RefSeq" id="WP_135550545.1">
    <property type="nucleotide sequence ID" value="NZ_SPQQ01000009.1"/>
</dbReference>
<feature type="active site" evidence="6">
    <location>
        <position position="42"/>
    </location>
</feature>
<gene>
    <name evidence="9" type="primary">lepB</name>
    <name evidence="9" type="ORF">E4K67_21665</name>
</gene>
<dbReference type="InterPro" id="IPR036286">
    <property type="entry name" value="LexA/Signal_pep-like_sf"/>
</dbReference>
<comment type="caution">
    <text evidence="9">The sequence shown here is derived from an EMBL/GenBank/DDBJ whole genome shotgun (WGS) entry which is preliminary data.</text>
</comment>
<evidence type="ECO:0000313" key="9">
    <source>
        <dbReference type="EMBL" id="TGE36139.1"/>
    </source>
</evidence>
<sequence>MSTKTNFGRTILSYLEIVLFALILSWGLRSVVVEASVIPTPSMLPTIQLQDRVIVDKLLFKLSEIERGDIIVFHPLREVDESGVPWIKRIIALPGEKVEIKGGIVIINGTELSEPYELEKPDYTFEEIIVPENSYFVLGDNRNNSNDSHKWGVLPAENIIGKASLRYWPLNRFGYLAR</sequence>
<accession>A0A4Z0R0T3</accession>
<proteinExistence type="inferred from homology"/>
<dbReference type="PANTHER" id="PTHR43390:SF1">
    <property type="entry name" value="CHLOROPLAST PROCESSING PEPTIDASE"/>
    <property type="match status" value="1"/>
</dbReference>
<dbReference type="Pfam" id="PF10502">
    <property type="entry name" value="Peptidase_S26"/>
    <property type="match status" value="1"/>
</dbReference>
<dbReference type="GO" id="GO:0009003">
    <property type="term" value="F:signal peptidase activity"/>
    <property type="evidence" value="ECO:0007669"/>
    <property type="project" value="UniProtKB-EC"/>
</dbReference>
<dbReference type="PANTHER" id="PTHR43390">
    <property type="entry name" value="SIGNAL PEPTIDASE I"/>
    <property type="match status" value="1"/>
</dbReference>
<comment type="similarity">
    <text evidence="3 7">Belongs to the peptidase S26 family.</text>
</comment>
<keyword evidence="7" id="KW-0645">Protease</keyword>
<dbReference type="InterPro" id="IPR019533">
    <property type="entry name" value="Peptidase_S26"/>
</dbReference>
<evidence type="ECO:0000256" key="1">
    <source>
        <dbReference type="ARBA" id="ARBA00000677"/>
    </source>
</evidence>
<evidence type="ECO:0000256" key="2">
    <source>
        <dbReference type="ARBA" id="ARBA00004401"/>
    </source>
</evidence>
<dbReference type="Proteomes" id="UP000298460">
    <property type="component" value="Unassembled WGS sequence"/>
</dbReference>
<keyword evidence="5 7" id="KW-0378">Hydrolase</keyword>
<organism evidence="9 10">
    <name type="scientific">Desulfosporosinus fructosivorans</name>
    <dbReference type="NCBI Taxonomy" id="2018669"/>
    <lineage>
        <taxon>Bacteria</taxon>
        <taxon>Bacillati</taxon>
        <taxon>Bacillota</taxon>
        <taxon>Clostridia</taxon>
        <taxon>Eubacteriales</taxon>
        <taxon>Desulfitobacteriaceae</taxon>
        <taxon>Desulfosporosinus</taxon>
    </lineage>
</organism>
<dbReference type="SUPFAM" id="SSF51306">
    <property type="entry name" value="LexA/Signal peptidase"/>
    <property type="match status" value="1"/>
</dbReference>
<dbReference type="PROSITE" id="PS00761">
    <property type="entry name" value="SPASE_I_3"/>
    <property type="match status" value="1"/>
</dbReference>
<dbReference type="InterPro" id="IPR019757">
    <property type="entry name" value="Pept_S26A_signal_pept_1_Lys-AS"/>
</dbReference>
<evidence type="ECO:0000256" key="3">
    <source>
        <dbReference type="ARBA" id="ARBA00009370"/>
    </source>
</evidence>
<dbReference type="PRINTS" id="PR00727">
    <property type="entry name" value="LEADERPTASE"/>
</dbReference>
<evidence type="ECO:0000256" key="4">
    <source>
        <dbReference type="ARBA" id="ARBA00013208"/>
    </source>
</evidence>
<feature type="domain" description="Peptidase S26" evidence="8">
    <location>
        <begin position="12"/>
        <end position="168"/>
    </location>
</feature>
<dbReference type="InterPro" id="IPR019758">
    <property type="entry name" value="Pept_S26A_signal_pept_1_CS"/>
</dbReference>
<evidence type="ECO:0000256" key="7">
    <source>
        <dbReference type="RuleBase" id="RU362042"/>
    </source>
</evidence>
<protein>
    <recommendedName>
        <fullName evidence="4 7">Signal peptidase I</fullName>
        <ecNumber evidence="4 7">3.4.21.89</ecNumber>
    </recommendedName>
</protein>
<reference evidence="9 10" key="1">
    <citation type="submission" date="2019-03" db="EMBL/GenBank/DDBJ databases">
        <title>Draft Genome Sequence of Desulfosporosinus fructosivorans Strain 63.6F, Isolated from Marine Sediment in the Baltic Sea.</title>
        <authorList>
            <person name="Hausmann B."/>
            <person name="Vandieken V."/>
            <person name="Pjevac P."/>
            <person name="Schreck K."/>
            <person name="Herbold C.W."/>
            <person name="Loy A."/>
        </authorList>
    </citation>
    <scope>NUCLEOTIDE SEQUENCE [LARGE SCALE GENOMIC DNA]</scope>
    <source>
        <strain evidence="9 10">63.6F</strain>
    </source>
</reference>
<name>A0A4Z0R0T3_9FIRM</name>
<dbReference type="Gene3D" id="2.10.109.10">
    <property type="entry name" value="Umud Fragment, subunit A"/>
    <property type="match status" value="1"/>
</dbReference>
<evidence type="ECO:0000256" key="6">
    <source>
        <dbReference type="PIRSR" id="PIRSR600223-1"/>
    </source>
</evidence>
<dbReference type="GO" id="GO:0006465">
    <property type="term" value="P:signal peptide processing"/>
    <property type="evidence" value="ECO:0007669"/>
    <property type="project" value="InterPro"/>
</dbReference>
<dbReference type="AlphaFoldDB" id="A0A4Z0R0T3"/>
<comment type="catalytic activity">
    <reaction evidence="1 7">
        <text>Cleavage of hydrophobic, N-terminal signal or leader sequences from secreted and periplasmic proteins.</text>
        <dbReference type="EC" id="3.4.21.89"/>
    </reaction>
</comment>
<evidence type="ECO:0000259" key="8">
    <source>
        <dbReference type="Pfam" id="PF10502"/>
    </source>
</evidence>
<dbReference type="CDD" id="cd06530">
    <property type="entry name" value="S26_SPase_I"/>
    <property type="match status" value="1"/>
</dbReference>
<dbReference type="EC" id="3.4.21.89" evidence="4 7"/>
<dbReference type="NCBIfam" id="TIGR02227">
    <property type="entry name" value="sigpep_I_bact"/>
    <property type="match status" value="1"/>
</dbReference>
<evidence type="ECO:0000256" key="5">
    <source>
        <dbReference type="ARBA" id="ARBA00022801"/>
    </source>
</evidence>